<name>W1P9S7_AMBTC</name>
<protein>
    <submittedName>
        <fullName evidence="1">Uncharacterized protein</fullName>
    </submittedName>
</protein>
<reference evidence="2" key="1">
    <citation type="journal article" date="2013" name="Science">
        <title>The Amborella genome and the evolution of flowering plants.</title>
        <authorList>
            <consortium name="Amborella Genome Project"/>
        </authorList>
    </citation>
    <scope>NUCLEOTIDE SEQUENCE [LARGE SCALE GENOMIC DNA]</scope>
</reference>
<dbReference type="Gramene" id="ERN04371">
    <property type="protein sequence ID" value="ERN04371"/>
    <property type="gene ID" value="AMTR_s00147p00077220"/>
</dbReference>
<evidence type="ECO:0000313" key="2">
    <source>
        <dbReference type="Proteomes" id="UP000017836"/>
    </source>
</evidence>
<accession>W1P9S7</accession>
<sequence>VLIAWSTASRTEPQFTDQRPSIVPCAEWTKVTQKLNCRDNFINQRVPREDRSAAMTVPSLQTQINTRAQPPPPHVVQPVALRNDSCSSRLSLIHVEPPLPNCFHATFSLHEMSQSCVDGSFVATFLLLPLATHMATTPSSNQLSSIDRLAAMHSSPVPSTAHFPATNSSMPLCNHVASYLPLLPPSPRGKDAPHPMITFSKSQVDREESGSPGHVSHQPLLLLHPVRRLSFLGPHTLCDLCSRSSLDHPSTKATIHHSFMASCVEHGWFDSRDLTNRKALFPPKNCTLSAHRPSLTILLDHPTVSSS</sequence>
<dbReference type="EMBL" id="KI394278">
    <property type="protein sequence ID" value="ERN04371.1"/>
    <property type="molecule type" value="Genomic_DNA"/>
</dbReference>
<gene>
    <name evidence="1" type="ORF">AMTR_s00147p00077220</name>
</gene>
<dbReference type="HOGENOM" id="CLU_907892_0_0_1"/>
<dbReference type="AlphaFoldDB" id="W1P9S7"/>
<feature type="non-terminal residue" evidence="1">
    <location>
        <position position="1"/>
    </location>
</feature>
<dbReference type="Proteomes" id="UP000017836">
    <property type="component" value="Unassembled WGS sequence"/>
</dbReference>
<proteinExistence type="predicted"/>
<keyword evidence="2" id="KW-1185">Reference proteome</keyword>
<organism evidence="1 2">
    <name type="scientific">Amborella trichopoda</name>
    <dbReference type="NCBI Taxonomy" id="13333"/>
    <lineage>
        <taxon>Eukaryota</taxon>
        <taxon>Viridiplantae</taxon>
        <taxon>Streptophyta</taxon>
        <taxon>Embryophyta</taxon>
        <taxon>Tracheophyta</taxon>
        <taxon>Spermatophyta</taxon>
        <taxon>Magnoliopsida</taxon>
        <taxon>Amborellales</taxon>
        <taxon>Amborellaceae</taxon>
        <taxon>Amborella</taxon>
    </lineage>
</organism>
<evidence type="ECO:0000313" key="1">
    <source>
        <dbReference type="EMBL" id="ERN04371.1"/>
    </source>
</evidence>